<dbReference type="RefSeq" id="WP_188791019.1">
    <property type="nucleotide sequence ID" value="NZ_BMJV01000006.1"/>
</dbReference>
<feature type="region of interest" description="Disordered" evidence="4">
    <location>
        <begin position="80"/>
        <end position="137"/>
    </location>
</feature>
<proteinExistence type="predicted"/>
<evidence type="ECO:0000256" key="4">
    <source>
        <dbReference type="SAM" id="MobiDB-lite"/>
    </source>
</evidence>
<dbReference type="AlphaFoldDB" id="A0A8J3EH91"/>
<keyword evidence="3 5" id="KW-0472">Membrane</keyword>
<name>A0A8J3EH91_9RHOB</name>
<dbReference type="InterPro" id="IPR050330">
    <property type="entry name" value="Bact_OuterMem_StrucFunc"/>
</dbReference>
<protein>
    <submittedName>
        <fullName evidence="7">Chemotaxis MotB protein</fullName>
    </submittedName>
</protein>
<keyword evidence="8" id="KW-1185">Reference proteome</keyword>
<dbReference type="InterPro" id="IPR025713">
    <property type="entry name" value="MotB-like_N_dom"/>
</dbReference>
<dbReference type="InterPro" id="IPR036737">
    <property type="entry name" value="OmpA-like_sf"/>
</dbReference>
<reference evidence="7" key="1">
    <citation type="journal article" date="2014" name="Int. J. Syst. Evol. Microbiol.">
        <title>Complete genome sequence of Corynebacterium casei LMG S-19264T (=DSM 44701T), isolated from a smear-ripened cheese.</title>
        <authorList>
            <consortium name="US DOE Joint Genome Institute (JGI-PGF)"/>
            <person name="Walter F."/>
            <person name="Albersmeier A."/>
            <person name="Kalinowski J."/>
            <person name="Ruckert C."/>
        </authorList>
    </citation>
    <scope>NUCLEOTIDE SEQUENCE</scope>
    <source>
        <strain evidence="7">CGMCC 1.15762</strain>
    </source>
</reference>
<organism evidence="7 8">
    <name type="scientific">Salipiger pallidus</name>
    <dbReference type="NCBI Taxonomy" id="1775170"/>
    <lineage>
        <taxon>Bacteria</taxon>
        <taxon>Pseudomonadati</taxon>
        <taxon>Pseudomonadota</taxon>
        <taxon>Alphaproteobacteria</taxon>
        <taxon>Rhodobacterales</taxon>
        <taxon>Roseobacteraceae</taxon>
        <taxon>Salipiger</taxon>
    </lineage>
</organism>
<dbReference type="PANTHER" id="PTHR30329">
    <property type="entry name" value="STATOR ELEMENT OF FLAGELLAR MOTOR COMPLEX"/>
    <property type="match status" value="1"/>
</dbReference>
<evidence type="ECO:0000313" key="8">
    <source>
        <dbReference type="Proteomes" id="UP000617145"/>
    </source>
</evidence>
<evidence type="ECO:0000256" key="1">
    <source>
        <dbReference type="ARBA" id="ARBA00004370"/>
    </source>
</evidence>
<dbReference type="GO" id="GO:0016020">
    <property type="term" value="C:membrane"/>
    <property type="evidence" value="ECO:0007669"/>
    <property type="project" value="UniProtKB-SubCell"/>
</dbReference>
<comment type="caution">
    <text evidence="7">The sequence shown here is derived from an EMBL/GenBank/DDBJ whole genome shotgun (WGS) entry which is preliminary data.</text>
</comment>
<gene>
    <name evidence="7" type="primary">motB1</name>
    <name evidence="7" type="ORF">GCM10011415_29740</name>
</gene>
<comment type="subcellular location">
    <subcellularLocation>
        <location evidence="1">Membrane</location>
    </subcellularLocation>
</comment>
<accession>A0A8J3EH91</accession>
<feature type="transmembrane region" description="Helical" evidence="5">
    <location>
        <begin position="30"/>
        <end position="49"/>
    </location>
</feature>
<feature type="domain" description="Motility protein B-like N-terminal" evidence="6">
    <location>
        <begin position="14"/>
        <end position="66"/>
    </location>
</feature>
<dbReference type="SUPFAM" id="SSF103088">
    <property type="entry name" value="OmpA-like"/>
    <property type="match status" value="1"/>
</dbReference>
<evidence type="ECO:0000259" key="6">
    <source>
        <dbReference type="Pfam" id="PF13677"/>
    </source>
</evidence>
<feature type="compositionally biased region" description="Polar residues" evidence="4">
    <location>
        <begin position="82"/>
        <end position="91"/>
    </location>
</feature>
<evidence type="ECO:0000313" key="7">
    <source>
        <dbReference type="EMBL" id="GGG78769.1"/>
    </source>
</evidence>
<dbReference type="Pfam" id="PF13677">
    <property type="entry name" value="MotB_plug"/>
    <property type="match status" value="1"/>
</dbReference>
<dbReference type="EMBL" id="BMJV01000006">
    <property type="protein sequence ID" value="GGG78769.1"/>
    <property type="molecule type" value="Genomic_DNA"/>
</dbReference>
<sequence>MAVDSDVAPIIIKRKKVSGGDGHHGGAWKVAYADFVTAMMAFFLLMWLLNATTEKQRKGLADYFSPTVAISRVSGGGDGSLNGESMFSENTLPKMGRGATSLRPTAERAASGAMRGSEDAGAQSGNLDAQSQEGAGDQQLKEVEEILMGLGGESNVADELMRHIVTKVTDEGLVVELFATRDVPLYDEDDQPTELLRALSGVIARTSSIVTNAVAIEGHTGAYPLVLARNPSWDISSRMADGFRQMLLRDGMPDERIARVTAHADREPSVENPMDERNQRLEIVFLRDI</sequence>
<feature type="compositionally biased region" description="Polar residues" evidence="4">
    <location>
        <begin position="123"/>
        <end position="133"/>
    </location>
</feature>
<dbReference type="PANTHER" id="PTHR30329:SF21">
    <property type="entry name" value="LIPOPROTEIN YIAD-RELATED"/>
    <property type="match status" value="1"/>
</dbReference>
<evidence type="ECO:0000256" key="2">
    <source>
        <dbReference type="ARBA" id="ARBA00022692"/>
    </source>
</evidence>
<dbReference type="Gene3D" id="3.30.1330.60">
    <property type="entry name" value="OmpA-like domain"/>
    <property type="match status" value="1"/>
</dbReference>
<reference evidence="7" key="2">
    <citation type="submission" date="2020-09" db="EMBL/GenBank/DDBJ databases">
        <authorList>
            <person name="Sun Q."/>
            <person name="Zhou Y."/>
        </authorList>
    </citation>
    <scope>NUCLEOTIDE SEQUENCE</scope>
    <source>
        <strain evidence="7">CGMCC 1.15762</strain>
    </source>
</reference>
<keyword evidence="2 5" id="KW-0812">Transmembrane</keyword>
<keyword evidence="5" id="KW-1133">Transmembrane helix</keyword>
<dbReference type="Proteomes" id="UP000617145">
    <property type="component" value="Unassembled WGS sequence"/>
</dbReference>
<evidence type="ECO:0000256" key="3">
    <source>
        <dbReference type="ARBA" id="ARBA00023136"/>
    </source>
</evidence>
<evidence type="ECO:0000256" key="5">
    <source>
        <dbReference type="SAM" id="Phobius"/>
    </source>
</evidence>